<organism evidence="2">
    <name type="scientific">Nothobranchius korthausae</name>
    <dbReference type="NCBI Taxonomy" id="1143690"/>
    <lineage>
        <taxon>Eukaryota</taxon>
        <taxon>Metazoa</taxon>
        <taxon>Chordata</taxon>
        <taxon>Craniata</taxon>
        <taxon>Vertebrata</taxon>
        <taxon>Euteleostomi</taxon>
        <taxon>Actinopterygii</taxon>
        <taxon>Neopterygii</taxon>
        <taxon>Teleostei</taxon>
        <taxon>Neoteleostei</taxon>
        <taxon>Acanthomorphata</taxon>
        <taxon>Ovalentaria</taxon>
        <taxon>Atherinomorphae</taxon>
        <taxon>Cyprinodontiformes</taxon>
        <taxon>Nothobranchiidae</taxon>
        <taxon>Nothobranchius</taxon>
    </lineage>
</organism>
<reference evidence="2" key="1">
    <citation type="submission" date="2016-05" db="EMBL/GenBank/DDBJ databases">
        <authorList>
            <person name="Lavstsen T."/>
            <person name="Jespersen J.S."/>
        </authorList>
    </citation>
    <scope>NUCLEOTIDE SEQUENCE</scope>
    <source>
        <tissue evidence="2">Brain</tissue>
    </source>
</reference>
<feature type="compositionally biased region" description="Low complexity" evidence="1">
    <location>
        <begin position="1"/>
        <end position="21"/>
    </location>
</feature>
<sequence length="76" mass="8063">RASPPSLTAASPAPACTTRPPSRIRRPSLRPCRWAAPTTTTSPRPTRAPPRARADPSRPAARPISTTGRRPTPTSS</sequence>
<name>A0A1A8GHV8_9TELE</name>
<evidence type="ECO:0000313" key="2">
    <source>
        <dbReference type="EMBL" id="SBQ71365.1"/>
    </source>
</evidence>
<protein>
    <submittedName>
        <fullName evidence="2">Runt-related transcription factor 2</fullName>
    </submittedName>
</protein>
<feature type="non-terminal residue" evidence="2">
    <location>
        <position position="76"/>
    </location>
</feature>
<feature type="compositionally biased region" description="Low complexity" evidence="1">
    <location>
        <begin position="29"/>
        <end position="76"/>
    </location>
</feature>
<reference evidence="2" key="2">
    <citation type="submission" date="2016-06" db="EMBL/GenBank/DDBJ databases">
        <title>The genome of a short-lived fish provides insights into sex chromosome evolution and the genetic control of aging.</title>
        <authorList>
            <person name="Reichwald K."/>
            <person name="Felder M."/>
            <person name="Petzold A."/>
            <person name="Koch P."/>
            <person name="Groth M."/>
            <person name="Platzer M."/>
        </authorList>
    </citation>
    <scope>NUCLEOTIDE SEQUENCE</scope>
    <source>
        <tissue evidence="2">Brain</tissue>
    </source>
</reference>
<dbReference type="AlphaFoldDB" id="A0A1A8GHV8"/>
<proteinExistence type="predicted"/>
<accession>A0A1A8GHV8</accession>
<dbReference type="EMBL" id="HAEC01003288">
    <property type="protein sequence ID" value="SBQ71365.1"/>
    <property type="molecule type" value="Transcribed_RNA"/>
</dbReference>
<evidence type="ECO:0000256" key="1">
    <source>
        <dbReference type="SAM" id="MobiDB-lite"/>
    </source>
</evidence>
<gene>
    <name evidence="2" type="primary">RUNX2</name>
</gene>
<feature type="region of interest" description="Disordered" evidence="1">
    <location>
        <begin position="1"/>
        <end position="76"/>
    </location>
</feature>
<feature type="non-terminal residue" evidence="2">
    <location>
        <position position="1"/>
    </location>
</feature>